<dbReference type="RefSeq" id="WP_165916310.1">
    <property type="nucleotide sequence ID" value="NZ_SLWV01000009.1"/>
</dbReference>
<dbReference type="InterPro" id="IPR042150">
    <property type="entry name" value="MmRce1-like"/>
</dbReference>
<feature type="transmembrane region" description="Helical" evidence="1">
    <location>
        <begin position="119"/>
        <end position="140"/>
    </location>
</feature>
<proteinExistence type="predicted"/>
<evidence type="ECO:0000313" key="3">
    <source>
        <dbReference type="EMBL" id="TCO75242.1"/>
    </source>
</evidence>
<feature type="transmembrane region" description="Helical" evidence="1">
    <location>
        <begin position="7"/>
        <end position="28"/>
    </location>
</feature>
<keyword evidence="4" id="KW-1185">Reference proteome</keyword>
<feature type="transmembrane region" description="Helical" evidence="1">
    <location>
        <begin position="183"/>
        <end position="204"/>
    </location>
</feature>
<dbReference type="GO" id="GO:0080120">
    <property type="term" value="P:CAAX-box protein maturation"/>
    <property type="evidence" value="ECO:0007669"/>
    <property type="project" value="UniProtKB-ARBA"/>
</dbReference>
<evidence type="ECO:0000256" key="1">
    <source>
        <dbReference type="SAM" id="Phobius"/>
    </source>
</evidence>
<dbReference type="GO" id="GO:0004175">
    <property type="term" value="F:endopeptidase activity"/>
    <property type="evidence" value="ECO:0007669"/>
    <property type="project" value="UniProtKB-ARBA"/>
</dbReference>
<accession>A0A4R2KR69</accession>
<name>A0A4R2KR69_9FIRM</name>
<gene>
    <name evidence="3" type="ORF">EV214_10979</name>
</gene>
<feature type="domain" description="CAAX prenyl protease 2/Lysostaphin resistance protein A-like" evidence="2">
    <location>
        <begin position="122"/>
        <end position="221"/>
    </location>
</feature>
<dbReference type="Proteomes" id="UP000294919">
    <property type="component" value="Unassembled WGS sequence"/>
</dbReference>
<evidence type="ECO:0000259" key="2">
    <source>
        <dbReference type="Pfam" id="PF02517"/>
    </source>
</evidence>
<dbReference type="AlphaFoldDB" id="A0A4R2KR69"/>
<feature type="transmembrane region" description="Helical" evidence="1">
    <location>
        <begin position="82"/>
        <end position="104"/>
    </location>
</feature>
<reference evidence="3 4" key="1">
    <citation type="submission" date="2019-03" db="EMBL/GenBank/DDBJ databases">
        <title>Genomic Encyclopedia of Type Strains, Phase IV (KMG-IV): sequencing the most valuable type-strain genomes for metagenomic binning, comparative biology and taxonomic classification.</title>
        <authorList>
            <person name="Goeker M."/>
        </authorList>
    </citation>
    <scope>NUCLEOTIDE SEQUENCE [LARGE SCALE GENOMIC DNA]</scope>
    <source>
        <strain evidence="3 4">DSM 102940</strain>
    </source>
</reference>
<feature type="transmembrane region" description="Helical" evidence="1">
    <location>
        <begin position="152"/>
        <end position="171"/>
    </location>
</feature>
<dbReference type="Pfam" id="PF02517">
    <property type="entry name" value="Rce1-like"/>
    <property type="match status" value="1"/>
</dbReference>
<evidence type="ECO:0000313" key="4">
    <source>
        <dbReference type="Proteomes" id="UP000294919"/>
    </source>
</evidence>
<protein>
    <recommendedName>
        <fullName evidence="2">CAAX prenyl protease 2/Lysostaphin resistance protein A-like domain-containing protein</fullName>
    </recommendedName>
</protein>
<dbReference type="PANTHER" id="PTHR35797">
    <property type="entry name" value="PROTEASE-RELATED"/>
    <property type="match status" value="1"/>
</dbReference>
<dbReference type="PANTHER" id="PTHR35797:SF1">
    <property type="entry name" value="PROTEASE"/>
    <property type="match status" value="1"/>
</dbReference>
<dbReference type="EMBL" id="SLWV01000009">
    <property type="protein sequence ID" value="TCO75242.1"/>
    <property type="molecule type" value="Genomic_DNA"/>
</dbReference>
<comment type="caution">
    <text evidence="3">The sequence shown here is derived from an EMBL/GenBank/DDBJ whole genome shotgun (WGS) entry which is preliminary data.</text>
</comment>
<feature type="transmembrane region" description="Helical" evidence="1">
    <location>
        <begin position="40"/>
        <end position="61"/>
    </location>
</feature>
<feature type="transmembrane region" description="Helical" evidence="1">
    <location>
        <begin position="209"/>
        <end position="228"/>
    </location>
</feature>
<dbReference type="InterPro" id="IPR003675">
    <property type="entry name" value="Rce1/LyrA-like_dom"/>
</dbReference>
<keyword evidence="1" id="KW-0812">Transmembrane</keyword>
<sequence length="268" mass="29946">MNSKRNVIFLSFTFAVTWATHWILAYIIQNDILQLEQSLSQLLLFVGGSGPIVAAYVAIAHTKDEGDQKEFHSRVLKVKVNYKWHLMVVLTPVVLGGVAVAIGYFCDNQSLVYNPIEPFYLYIPAFLNSIIAGGIEEFGWRGVVLPELLKKYNAMIATVILGVIWALWHLPLFYIPGTGQFEYSFIIFILSCIGISGFLTWIYVNTKSIFLCVVFHASLNASGIIGLTVLKSDIIAYVIYTILEVVIGLLLLMNLDKNNTEIKQEAGC</sequence>
<feature type="transmembrane region" description="Helical" evidence="1">
    <location>
        <begin position="234"/>
        <end position="253"/>
    </location>
</feature>
<keyword evidence="1" id="KW-1133">Transmembrane helix</keyword>
<organism evidence="3 4">
    <name type="scientific">Marinisporobacter balticus</name>
    <dbReference type="NCBI Taxonomy" id="2018667"/>
    <lineage>
        <taxon>Bacteria</taxon>
        <taxon>Bacillati</taxon>
        <taxon>Bacillota</taxon>
        <taxon>Clostridia</taxon>
        <taxon>Peptostreptococcales</taxon>
        <taxon>Thermotaleaceae</taxon>
        <taxon>Marinisporobacter</taxon>
    </lineage>
</organism>
<keyword evidence="1" id="KW-0472">Membrane</keyword>